<dbReference type="PROSITE" id="PS00552">
    <property type="entry name" value="HTH_MERR_1"/>
    <property type="match status" value="1"/>
</dbReference>
<dbReference type="InterPro" id="IPR000551">
    <property type="entry name" value="MerR-type_HTH_dom"/>
</dbReference>
<proteinExistence type="predicted"/>
<dbReference type="Gene3D" id="1.10.1660.10">
    <property type="match status" value="1"/>
</dbReference>
<protein>
    <submittedName>
        <fullName evidence="3">Zn(2+)-responsive transcriptional regulator</fullName>
    </submittedName>
</protein>
<dbReference type="OrthoDB" id="9808480at2"/>
<dbReference type="GO" id="GO:0003700">
    <property type="term" value="F:DNA-binding transcription factor activity"/>
    <property type="evidence" value="ECO:0007669"/>
    <property type="project" value="InterPro"/>
</dbReference>
<name>A0A545UI50_9GAMM</name>
<evidence type="ECO:0000313" key="3">
    <source>
        <dbReference type="EMBL" id="TQV89144.1"/>
    </source>
</evidence>
<dbReference type="NCBIfam" id="NF007069">
    <property type="entry name" value="PRK09514.1"/>
    <property type="match status" value="1"/>
</dbReference>
<dbReference type="PRINTS" id="PR00040">
    <property type="entry name" value="HTHMERR"/>
</dbReference>
<dbReference type="PANTHER" id="PTHR30204:SF92">
    <property type="entry name" value="HTH-TYPE TRANSCRIPTIONAL REGULATOR ZNTR"/>
    <property type="match status" value="1"/>
</dbReference>
<dbReference type="Pfam" id="PF13411">
    <property type="entry name" value="MerR_1"/>
    <property type="match status" value="1"/>
</dbReference>
<dbReference type="GO" id="GO:0003677">
    <property type="term" value="F:DNA binding"/>
    <property type="evidence" value="ECO:0007669"/>
    <property type="project" value="UniProtKB-KW"/>
</dbReference>
<dbReference type="CDD" id="cd04770">
    <property type="entry name" value="HTH_HMRTR"/>
    <property type="match status" value="1"/>
</dbReference>
<evidence type="ECO:0000259" key="2">
    <source>
        <dbReference type="PROSITE" id="PS50937"/>
    </source>
</evidence>
<dbReference type="InterPro" id="IPR009061">
    <property type="entry name" value="DNA-bd_dom_put_sf"/>
</dbReference>
<feature type="domain" description="HTH merR-type" evidence="2">
    <location>
        <begin position="5"/>
        <end position="74"/>
    </location>
</feature>
<dbReference type="PANTHER" id="PTHR30204">
    <property type="entry name" value="REDOX-CYCLING DRUG-SENSING TRANSCRIPTIONAL ACTIVATOR SOXR"/>
    <property type="match status" value="1"/>
</dbReference>
<dbReference type="AlphaFoldDB" id="A0A545UI50"/>
<gene>
    <name evidence="3" type="primary">zntR</name>
    <name evidence="3" type="ORF">FLL46_03175</name>
</gene>
<accession>A0A545UI50</accession>
<evidence type="ECO:0000313" key="4">
    <source>
        <dbReference type="Proteomes" id="UP000315439"/>
    </source>
</evidence>
<organism evidence="3 4">
    <name type="scientific">Aliikangiella coralliicola</name>
    <dbReference type="NCBI Taxonomy" id="2592383"/>
    <lineage>
        <taxon>Bacteria</taxon>
        <taxon>Pseudomonadati</taxon>
        <taxon>Pseudomonadota</taxon>
        <taxon>Gammaproteobacteria</taxon>
        <taxon>Oceanospirillales</taxon>
        <taxon>Pleioneaceae</taxon>
        <taxon>Aliikangiella</taxon>
    </lineage>
</organism>
<dbReference type="Proteomes" id="UP000315439">
    <property type="component" value="Unassembled WGS sequence"/>
</dbReference>
<reference evidence="3 4" key="1">
    <citation type="submission" date="2019-07" db="EMBL/GenBank/DDBJ databases">
        <title>Draft genome for Aliikangiella sp. M105.</title>
        <authorList>
            <person name="Wang G."/>
        </authorList>
    </citation>
    <scope>NUCLEOTIDE SEQUENCE [LARGE SCALE GENOMIC DNA]</scope>
    <source>
        <strain evidence="3 4">M105</strain>
    </source>
</reference>
<keyword evidence="4" id="KW-1185">Reference proteome</keyword>
<dbReference type="PROSITE" id="PS50937">
    <property type="entry name" value="HTH_MERR_2"/>
    <property type="match status" value="1"/>
</dbReference>
<dbReference type="SMART" id="SM00422">
    <property type="entry name" value="HTH_MERR"/>
    <property type="match status" value="1"/>
</dbReference>
<dbReference type="InterPro" id="IPR047057">
    <property type="entry name" value="MerR_fam"/>
</dbReference>
<sequence length="145" mass="16657">MQKNYYKIGELAKIAGITVESLRFYESEGLVAAAQRTSSGYRLYSETEAQRLYFVVHAKKVGFSLKEIKRLLNLQINKDQHTCEEVKHYTGEKIAEIQTKIQDLQKIQQALKSLHDVCCGGQESAKNCSILHTLEDPNYFKRKQD</sequence>
<dbReference type="EMBL" id="VIKS01000002">
    <property type="protein sequence ID" value="TQV89144.1"/>
    <property type="molecule type" value="Genomic_DNA"/>
</dbReference>
<evidence type="ECO:0000256" key="1">
    <source>
        <dbReference type="ARBA" id="ARBA00023125"/>
    </source>
</evidence>
<dbReference type="SUPFAM" id="SSF46955">
    <property type="entry name" value="Putative DNA-binding domain"/>
    <property type="match status" value="1"/>
</dbReference>
<keyword evidence="1" id="KW-0238">DNA-binding</keyword>
<comment type="caution">
    <text evidence="3">The sequence shown here is derived from an EMBL/GenBank/DDBJ whole genome shotgun (WGS) entry which is preliminary data.</text>
</comment>
<dbReference type="RefSeq" id="WP_142891994.1">
    <property type="nucleotide sequence ID" value="NZ_ML660161.1"/>
</dbReference>